<evidence type="ECO:0000313" key="1">
    <source>
        <dbReference type="EMBL" id="MCW4451208.1"/>
    </source>
</evidence>
<organism evidence="1 2">
    <name type="scientific">Kaistella yananensis</name>
    <dbReference type="NCBI Taxonomy" id="2989820"/>
    <lineage>
        <taxon>Bacteria</taxon>
        <taxon>Pseudomonadati</taxon>
        <taxon>Bacteroidota</taxon>
        <taxon>Flavobacteriia</taxon>
        <taxon>Flavobacteriales</taxon>
        <taxon>Weeksellaceae</taxon>
        <taxon>Chryseobacterium group</taxon>
        <taxon>Kaistella</taxon>
    </lineage>
</organism>
<accession>A0ABT3JKA7</accession>
<sequence>MNKTLLLFALSFVTFGYTQTNFEEVKKENENLQSLNKVLTSENEYLKKVLDINKPMLETEKENSAFKITKAVGNTKDKTIVLTFLVETKNENKKMVFEDISMVDIEGNGYKIDYFKSSKTFADLALNTPIKLNFSFKDIQGNPLFIKMFRFKTTSQPERNLFEKKKSNVEFKDINVVWD</sequence>
<keyword evidence="2" id="KW-1185">Reference proteome</keyword>
<dbReference type="EMBL" id="JAPCHZ010000001">
    <property type="protein sequence ID" value="MCW4451208.1"/>
    <property type="molecule type" value="Genomic_DNA"/>
</dbReference>
<reference evidence="1 2" key="1">
    <citation type="submission" date="2022-10" db="EMBL/GenBank/DDBJ databases">
        <title>Kaistella sp. BT-6-1-3.</title>
        <authorList>
            <person name="Ai J."/>
            <person name="Deng Z."/>
        </authorList>
    </citation>
    <scope>NUCLEOTIDE SEQUENCE [LARGE SCALE GENOMIC DNA]</scope>
    <source>
        <strain evidence="1 2">BT6-1-3</strain>
    </source>
</reference>
<evidence type="ECO:0000313" key="2">
    <source>
        <dbReference type="Proteomes" id="UP001209107"/>
    </source>
</evidence>
<dbReference type="RefSeq" id="WP_265143414.1">
    <property type="nucleotide sequence ID" value="NZ_JAPCHZ010000001.1"/>
</dbReference>
<name>A0ABT3JKA7_9FLAO</name>
<proteinExistence type="predicted"/>
<protein>
    <submittedName>
        <fullName evidence="1">Transposase</fullName>
    </submittedName>
</protein>
<comment type="caution">
    <text evidence="1">The sequence shown here is derived from an EMBL/GenBank/DDBJ whole genome shotgun (WGS) entry which is preliminary data.</text>
</comment>
<dbReference type="Proteomes" id="UP001209107">
    <property type="component" value="Unassembled WGS sequence"/>
</dbReference>
<gene>
    <name evidence="1" type="ORF">OK344_03205</name>
</gene>